<feature type="signal peptide" evidence="1">
    <location>
        <begin position="1"/>
        <end position="20"/>
    </location>
</feature>
<dbReference type="Proteomes" id="UP000663851">
    <property type="component" value="Unassembled WGS sequence"/>
</dbReference>
<name>A0A820GX04_9BILA</name>
<dbReference type="AlphaFoldDB" id="A0A820GX04"/>
<keyword evidence="1" id="KW-0732">Signal</keyword>
<evidence type="ECO:0000256" key="1">
    <source>
        <dbReference type="SAM" id="SignalP"/>
    </source>
</evidence>
<evidence type="ECO:0000313" key="3">
    <source>
        <dbReference type="Proteomes" id="UP000663851"/>
    </source>
</evidence>
<reference evidence="2" key="1">
    <citation type="submission" date="2021-02" db="EMBL/GenBank/DDBJ databases">
        <authorList>
            <person name="Nowell W R."/>
        </authorList>
    </citation>
    <scope>NUCLEOTIDE SEQUENCE</scope>
</reference>
<proteinExistence type="predicted"/>
<dbReference type="EMBL" id="CAJOBO010000740">
    <property type="protein sequence ID" value="CAF4281990.1"/>
    <property type="molecule type" value="Genomic_DNA"/>
</dbReference>
<evidence type="ECO:0000313" key="2">
    <source>
        <dbReference type="EMBL" id="CAF4281990.1"/>
    </source>
</evidence>
<comment type="caution">
    <text evidence="2">The sequence shown here is derived from an EMBL/GenBank/DDBJ whole genome shotgun (WGS) entry which is preliminary data.</text>
</comment>
<gene>
    <name evidence="2" type="ORF">HFQ381_LOCUS12345</name>
</gene>
<accession>A0A820GX04</accession>
<organism evidence="2 3">
    <name type="scientific">Rotaria socialis</name>
    <dbReference type="NCBI Taxonomy" id="392032"/>
    <lineage>
        <taxon>Eukaryota</taxon>
        <taxon>Metazoa</taxon>
        <taxon>Spiralia</taxon>
        <taxon>Gnathifera</taxon>
        <taxon>Rotifera</taxon>
        <taxon>Eurotatoria</taxon>
        <taxon>Bdelloidea</taxon>
        <taxon>Philodinida</taxon>
        <taxon>Philodinidae</taxon>
        <taxon>Rotaria</taxon>
    </lineage>
</organism>
<protein>
    <submittedName>
        <fullName evidence="2">Uncharacterized protein</fullName>
    </submittedName>
</protein>
<feature type="chain" id="PRO_5032347442" evidence="1">
    <location>
        <begin position="21"/>
        <end position="297"/>
    </location>
</feature>
<sequence length="297" mass="34765">MLKTVIIVFVATFLCAVTESAFINYPNTNSQIQQPFSTPNSNRPYGIESNKNDYQSYNENNQWYNRFKFGRFDQSPMVKHHKLQSYDSPQLIRPILPSNMIDKSPDGIRNTNYDQSLTQYGRLQNNLKWDGANQQPMYSQYIRNQLPFYSSNLSKQQWISAISNRKCGREEINRYCQLVNFYTQHFHEFRSLQVNSKPKVTIPPSRYDQISISGLNCIANLGENNRTLQLPRKNDHRDCTTQRMVQQYNHNIAPNKQIQTFMNSTTECNGTFQFSRANANSVSTIQFISFCIFIYFI</sequence>